<gene>
    <name evidence="2" type="ORF">CAMP_LOCUS9958</name>
</gene>
<feature type="transmembrane region" description="Helical" evidence="1">
    <location>
        <begin position="74"/>
        <end position="102"/>
    </location>
</feature>
<accession>A0A9P1INJ3</accession>
<keyword evidence="1" id="KW-1133">Transmembrane helix</keyword>
<keyword evidence="3" id="KW-1185">Reference proteome</keyword>
<evidence type="ECO:0000256" key="1">
    <source>
        <dbReference type="SAM" id="Phobius"/>
    </source>
</evidence>
<keyword evidence="1" id="KW-0812">Transmembrane</keyword>
<keyword evidence="1" id="KW-0472">Membrane</keyword>
<sequence>MYDKISNQKVCCCYGKILLLAVIICDIIIGVGLFFVAMYSPLENRQFVFGCAFAYAFIGFCSIFALFSRFKSWIIFCYILHVIMTIISVLHSALLILVLIWGCKISSSCFVVEPEKYKHFSGWTIGFLIFSIVGSISSIFGCAVLCAGCPNQEDKGYRDDTELARAAPDTSLTEYVSDFTTHSYLKDLRDILTKINDKLTMISENLENKSN</sequence>
<dbReference type="AlphaFoldDB" id="A0A9P1INJ3"/>
<reference evidence="2" key="1">
    <citation type="submission" date="2022-11" db="EMBL/GenBank/DDBJ databases">
        <authorList>
            <person name="Kikuchi T."/>
        </authorList>
    </citation>
    <scope>NUCLEOTIDE SEQUENCE</scope>
    <source>
        <strain evidence="2">PS1010</strain>
    </source>
</reference>
<comment type="caution">
    <text evidence="2">The sequence shown here is derived from an EMBL/GenBank/DDBJ whole genome shotgun (WGS) entry which is preliminary data.</text>
</comment>
<proteinExistence type="predicted"/>
<dbReference type="Proteomes" id="UP001152747">
    <property type="component" value="Unassembled WGS sequence"/>
</dbReference>
<dbReference type="EMBL" id="CANHGI010000004">
    <property type="protein sequence ID" value="CAI5447321.1"/>
    <property type="molecule type" value="Genomic_DNA"/>
</dbReference>
<protein>
    <submittedName>
        <fullName evidence="2">Uncharacterized protein</fullName>
    </submittedName>
</protein>
<evidence type="ECO:0000313" key="3">
    <source>
        <dbReference type="Proteomes" id="UP001152747"/>
    </source>
</evidence>
<evidence type="ECO:0000313" key="2">
    <source>
        <dbReference type="EMBL" id="CAI5447321.1"/>
    </source>
</evidence>
<name>A0A9P1INJ3_9PELO</name>
<organism evidence="2 3">
    <name type="scientific">Caenorhabditis angaria</name>
    <dbReference type="NCBI Taxonomy" id="860376"/>
    <lineage>
        <taxon>Eukaryota</taxon>
        <taxon>Metazoa</taxon>
        <taxon>Ecdysozoa</taxon>
        <taxon>Nematoda</taxon>
        <taxon>Chromadorea</taxon>
        <taxon>Rhabditida</taxon>
        <taxon>Rhabditina</taxon>
        <taxon>Rhabditomorpha</taxon>
        <taxon>Rhabditoidea</taxon>
        <taxon>Rhabditidae</taxon>
        <taxon>Peloderinae</taxon>
        <taxon>Caenorhabditis</taxon>
    </lineage>
</organism>
<feature type="transmembrane region" description="Helical" evidence="1">
    <location>
        <begin position="47"/>
        <end position="67"/>
    </location>
</feature>
<feature type="transmembrane region" description="Helical" evidence="1">
    <location>
        <begin position="122"/>
        <end position="148"/>
    </location>
</feature>
<feature type="transmembrane region" description="Helical" evidence="1">
    <location>
        <begin position="12"/>
        <end position="35"/>
    </location>
</feature>